<reference evidence="6 7" key="2">
    <citation type="submission" date="2018-08" db="EMBL/GenBank/DDBJ databases">
        <title>A genome reference for cultivated species of the human gut microbiota.</title>
        <authorList>
            <person name="Zou Y."/>
            <person name="Xue W."/>
            <person name="Luo G."/>
        </authorList>
    </citation>
    <scope>NUCLEOTIDE SEQUENCE [LARGE SCALE GENOMIC DNA]</scope>
    <source>
        <strain evidence="3 6">AF18-12LB</strain>
        <strain evidence="4 7">AM22-12LB</strain>
    </source>
</reference>
<reference evidence="1 5" key="1">
    <citation type="submission" date="2015-09" db="EMBL/GenBank/DDBJ databases">
        <authorList>
            <consortium name="Pathogen Informatics"/>
        </authorList>
    </citation>
    <scope>NUCLEOTIDE SEQUENCE [LARGE SCALE GENOMIC DNA]</scope>
    <source>
        <strain evidence="1 5">2789STDY5834866</strain>
    </source>
</reference>
<evidence type="ECO:0000313" key="7">
    <source>
        <dbReference type="Proteomes" id="UP000286595"/>
    </source>
</evidence>
<dbReference type="OrthoDB" id="2061929at2"/>
<dbReference type="RefSeq" id="WP_055262293.1">
    <property type="nucleotide sequence ID" value="NZ_CYZK01000035.1"/>
</dbReference>
<accession>A0A174L1J6</accession>
<evidence type="ECO:0000313" key="1">
    <source>
        <dbReference type="EMBL" id="CUO88079.1"/>
    </source>
</evidence>
<evidence type="ECO:0000313" key="5">
    <source>
        <dbReference type="Proteomes" id="UP000095362"/>
    </source>
</evidence>
<gene>
    <name evidence="4" type="ORF">DW252_12955</name>
    <name evidence="3" type="ORF">DWX03_12165</name>
    <name evidence="1" type="ORF">ERS852481_03097</name>
    <name evidence="2" type="ORF">HUU93_00095</name>
</gene>
<dbReference type="Proteomes" id="UP000095362">
    <property type="component" value="Unassembled WGS sequence"/>
</dbReference>
<dbReference type="Proteomes" id="UP000283360">
    <property type="component" value="Unassembled WGS sequence"/>
</dbReference>
<reference evidence="2 8" key="3">
    <citation type="submission" date="2020-04" db="EMBL/GenBank/DDBJ databases">
        <authorList>
            <person name="Pieper L."/>
        </authorList>
    </citation>
    <scope>NUCLEOTIDE SEQUENCE [LARGE SCALE GENOMIC DNA]</scope>
    <source>
        <strain evidence="2 8">F22</strain>
    </source>
</reference>
<dbReference type="EMBL" id="JABWDC010000001">
    <property type="protein sequence ID" value="NUN85014.1"/>
    <property type="molecule type" value="Genomic_DNA"/>
</dbReference>
<dbReference type="AlphaFoldDB" id="A0A174L1J6"/>
<evidence type="ECO:0000313" key="2">
    <source>
        <dbReference type="EMBL" id="NUN85014.1"/>
    </source>
</evidence>
<dbReference type="Proteomes" id="UP000286595">
    <property type="component" value="Unassembled WGS sequence"/>
</dbReference>
<evidence type="ECO:0008006" key="9">
    <source>
        <dbReference type="Google" id="ProtNLM"/>
    </source>
</evidence>
<dbReference type="Proteomes" id="UP000554488">
    <property type="component" value="Unassembled WGS sequence"/>
</dbReference>
<evidence type="ECO:0000313" key="3">
    <source>
        <dbReference type="EMBL" id="RGT88502.1"/>
    </source>
</evidence>
<name>A0A174L1J6_9FIRM</name>
<reference evidence="2 8" key="4">
    <citation type="submission" date="2020-07" db="EMBL/GenBank/DDBJ databases">
        <title>Bacterial metabolism rescues the inhibition of intestinal drug absorption by food and drug additives.</title>
        <authorList>
            <person name="Zou L."/>
            <person name="Spanogiannopoulos P."/>
            <person name="Chien H.-C."/>
            <person name="Pieper L.M."/>
            <person name="Cai W."/>
            <person name="Khuri N."/>
            <person name="Pottel J."/>
            <person name="Vora B."/>
            <person name="Ni Z."/>
            <person name="Tsakalozou E."/>
            <person name="Zhang W."/>
            <person name="Shoichet B.K."/>
            <person name="Giacomini K.M."/>
            <person name="Turnbaugh P.J."/>
        </authorList>
    </citation>
    <scope>NUCLEOTIDE SEQUENCE [LARGE SCALE GENOMIC DNA]</scope>
    <source>
        <strain evidence="2 8">F22</strain>
    </source>
</reference>
<protein>
    <recommendedName>
        <fullName evidence="9">Ig-like domain-containing protein</fullName>
    </recommendedName>
</protein>
<evidence type="ECO:0000313" key="8">
    <source>
        <dbReference type="Proteomes" id="UP000554488"/>
    </source>
</evidence>
<evidence type="ECO:0000313" key="6">
    <source>
        <dbReference type="Proteomes" id="UP000283360"/>
    </source>
</evidence>
<dbReference type="EMBL" id="QRXJ01000016">
    <property type="protein sequence ID" value="RGT88502.1"/>
    <property type="molecule type" value="Genomic_DNA"/>
</dbReference>
<evidence type="ECO:0000313" key="4">
    <source>
        <dbReference type="EMBL" id="RHG59014.1"/>
    </source>
</evidence>
<dbReference type="EMBL" id="QRIM01000016">
    <property type="protein sequence ID" value="RHG59014.1"/>
    <property type="molecule type" value="Genomic_DNA"/>
</dbReference>
<dbReference type="EMBL" id="CYZK01000035">
    <property type="protein sequence ID" value="CUO88079.1"/>
    <property type="molecule type" value="Genomic_DNA"/>
</dbReference>
<proteinExistence type="predicted"/>
<sequence length="88" mass="10104">MNKIRFILGEDKHVKLLVRSPNDEPFTILTASYELARYTDIVVQGECDINEHYLDCKIAPKEKGTHILEVTYTVADSIRKARIEVEVV</sequence>
<dbReference type="STRING" id="410072.ERS852525_00940"/>
<keyword evidence="6" id="KW-1185">Reference proteome</keyword>
<dbReference type="PaxDb" id="410072-ERS852525_00940"/>
<organism evidence="2 8">
    <name type="scientific">Coprococcus comes</name>
    <dbReference type="NCBI Taxonomy" id="410072"/>
    <lineage>
        <taxon>Bacteria</taxon>
        <taxon>Bacillati</taxon>
        <taxon>Bacillota</taxon>
        <taxon>Clostridia</taxon>
        <taxon>Lachnospirales</taxon>
        <taxon>Lachnospiraceae</taxon>
        <taxon>Coprococcus</taxon>
    </lineage>
</organism>